<keyword evidence="1" id="KW-1133">Transmembrane helix</keyword>
<evidence type="ECO:0000313" key="3">
    <source>
        <dbReference type="Proteomes" id="UP001184614"/>
    </source>
</evidence>
<dbReference type="RefSeq" id="WP_310010262.1">
    <property type="nucleotide sequence ID" value="NZ_JAVDQT010000001.1"/>
</dbReference>
<proteinExistence type="predicted"/>
<keyword evidence="1" id="KW-0812">Transmembrane</keyword>
<sequence length="49" mass="5601">MKNKITNYALIAFIIAAVCIGLYRLFPEATTPYVNYFVDHYYEGLGHGE</sequence>
<keyword evidence="3" id="KW-1185">Reference proteome</keyword>
<dbReference type="EMBL" id="JAVDQT010000001">
    <property type="protein sequence ID" value="MDR6431067.1"/>
    <property type="molecule type" value="Genomic_DNA"/>
</dbReference>
<feature type="transmembrane region" description="Helical" evidence="1">
    <location>
        <begin position="7"/>
        <end position="26"/>
    </location>
</feature>
<evidence type="ECO:0000313" key="2">
    <source>
        <dbReference type="EMBL" id="MDR6431067.1"/>
    </source>
</evidence>
<dbReference type="Proteomes" id="UP001184614">
    <property type="component" value="Unassembled WGS sequence"/>
</dbReference>
<comment type="caution">
    <text evidence="2">The sequence shown here is derived from an EMBL/GenBank/DDBJ whole genome shotgun (WGS) entry which is preliminary data.</text>
</comment>
<gene>
    <name evidence="2" type="ORF">J2782_000772</name>
</gene>
<evidence type="ECO:0008006" key="4">
    <source>
        <dbReference type="Google" id="ProtNLM"/>
    </source>
</evidence>
<keyword evidence="1" id="KW-0472">Membrane</keyword>
<protein>
    <recommendedName>
        <fullName evidence="4">Lipoprotein</fullName>
    </recommendedName>
</protein>
<organism evidence="2 3">
    <name type="scientific">Brucella pseudogrignonensis</name>
    <dbReference type="NCBI Taxonomy" id="419475"/>
    <lineage>
        <taxon>Bacteria</taxon>
        <taxon>Pseudomonadati</taxon>
        <taxon>Pseudomonadota</taxon>
        <taxon>Alphaproteobacteria</taxon>
        <taxon>Hyphomicrobiales</taxon>
        <taxon>Brucellaceae</taxon>
        <taxon>Brucella/Ochrobactrum group</taxon>
        <taxon>Brucella</taxon>
    </lineage>
</organism>
<reference evidence="2 3" key="1">
    <citation type="submission" date="2023-07" db="EMBL/GenBank/DDBJ databases">
        <title>Sorghum-associated microbial communities from plants grown in Nebraska, USA.</title>
        <authorList>
            <person name="Schachtman D."/>
        </authorList>
    </citation>
    <scope>NUCLEOTIDE SEQUENCE [LARGE SCALE GENOMIC DNA]</scope>
    <source>
        <strain evidence="2 3">DS1730</strain>
    </source>
</reference>
<name>A0ABU1M5G4_9HYPH</name>
<accession>A0ABU1M5G4</accession>
<evidence type="ECO:0000256" key="1">
    <source>
        <dbReference type="SAM" id="Phobius"/>
    </source>
</evidence>